<proteinExistence type="predicted"/>
<evidence type="ECO:0000256" key="1">
    <source>
        <dbReference type="SAM" id="MobiDB-lite"/>
    </source>
</evidence>
<name>A0A2T4C6S8_TRILO</name>
<sequence>MLLPAARPIPICRSQNHWRLHAVPLLLRSGVTFDLHCVSVLHFAFVTTSQAWGVAVGDIESTVRSTMATESTVHISSNTLLIRFFHQYPFTQVVPLLFLRPTHQLNLQGTAAIEAAEKPSFRIPRQGTDEYLFTHQRTTQTSSLAKSHATPARRLPLLSCRQKIQRESLGPSRTSHDEVFSTAQQETNPSARGEKAREKAHRKLKPPRQTGSFAALRSSSLLGSSPYRQFLFD</sequence>
<protein>
    <submittedName>
        <fullName evidence="2">Uncharacterized protein</fullName>
    </submittedName>
</protein>
<gene>
    <name evidence="2" type="ORF">M440DRAFT_275936</name>
</gene>
<feature type="compositionally biased region" description="Polar residues" evidence="1">
    <location>
        <begin position="181"/>
        <end position="190"/>
    </location>
</feature>
<feature type="region of interest" description="Disordered" evidence="1">
    <location>
        <begin position="166"/>
        <end position="213"/>
    </location>
</feature>
<evidence type="ECO:0000313" key="3">
    <source>
        <dbReference type="Proteomes" id="UP000240760"/>
    </source>
</evidence>
<dbReference type="AlphaFoldDB" id="A0A2T4C6S8"/>
<keyword evidence="3" id="KW-1185">Reference proteome</keyword>
<accession>A0A2T4C6S8</accession>
<dbReference type="Proteomes" id="UP000240760">
    <property type="component" value="Unassembled WGS sequence"/>
</dbReference>
<organism evidence="2 3">
    <name type="scientific">Trichoderma longibrachiatum ATCC 18648</name>
    <dbReference type="NCBI Taxonomy" id="983965"/>
    <lineage>
        <taxon>Eukaryota</taxon>
        <taxon>Fungi</taxon>
        <taxon>Dikarya</taxon>
        <taxon>Ascomycota</taxon>
        <taxon>Pezizomycotina</taxon>
        <taxon>Sordariomycetes</taxon>
        <taxon>Hypocreomycetidae</taxon>
        <taxon>Hypocreales</taxon>
        <taxon>Hypocreaceae</taxon>
        <taxon>Trichoderma</taxon>
    </lineage>
</organism>
<reference evidence="2 3" key="1">
    <citation type="submission" date="2016-07" db="EMBL/GenBank/DDBJ databases">
        <title>Multiple horizontal gene transfer events from other fungi enriched the ability of initially mycotrophic Trichoderma (Ascomycota) to feed on dead plant biomass.</title>
        <authorList>
            <consortium name="DOE Joint Genome Institute"/>
            <person name="Aerts A."/>
            <person name="Atanasova L."/>
            <person name="Chenthamara K."/>
            <person name="Zhang J."/>
            <person name="Grujic M."/>
            <person name="Henrissat B."/>
            <person name="Kuo A."/>
            <person name="Salamov A."/>
            <person name="Lipzen A."/>
            <person name="Labutti K."/>
            <person name="Barry K."/>
            <person name="Miao Y."/>
            <person name="Rahimi M.J."/>
            <person name="Shen Q."/>
            <person name="Grigoriev I.V."/>
            <person name="Kubicek C.P."/>
            <person name="Druzhinina I.S."/>
        </authorList>
    </citation>
    <scope>NUCLEOTIDE SEQUENCE [LARGE SCALE GENOMIC DNA]</scope>
    <source>
        <strain evidence="2 3">ATCC 18648</strain>
    </source>
</reference>
<dbReference type="EMBL" id="KZ679130">
    <property type="protein sequence ID" value="PTB77253.1"/>
    <property type="molecule type" value="Genomic_DNA"/>
</dbReference>
<evidence type="ECO:0000313" key="2">
    <source>
        <dbReference type="EMBL" id="PTB77253.1"/>
    </source>
</evidence>